<keyword evidence="1" id="KW-0732">Signal</keyword>
<dbReference type="Pfam" id="PF00561">
    <property type="entry name" value="Abhydrolase_1"/>
    <property type="match status" value="1"/>
</dbReference>
<dbReference type="SUPFAM" id="SSF53474">
    <property type="entry name" value="alpha/beta-Hydrolases"/>
    <property type="match status" value="1"/>
</dbReference>
<proteinExistence type="predicted"/>
<dbReference type="OrthoDB" id="2004167at2"/>
<evidence type="ECO:0000256" key="1">
    <source>
        <dbReference type="SAM" id="SignalP"/>
    </source>
</evidence>
<feature type="chain" id="PRO_5012959863" evidence="1">
    <location>
        <begin position="25"/>
        <end position="350"/>
    </location>
</feature>
<dbReference type="Gene3D" id="3.40.50.1820">
    <property type="entry name" value="alpha/beta hydrolase"/>
    <property type="match status" value="1"/>
</dbReference>
<evidence type="ECO:0000259" key="2">
    <source>
        <dbReference type="Pfam" id="PF00561"/>
    </source>
</evidence>
<accession>A0A1Y0IF68</accession>
<dbReference type="InterPro" id="IPR029058">
    <property type="entry name" value="AB_hydrolase_fold"/>
</dbReference>
<keyword evidence="4" id="KW-1185">Reference proteome</keyword>
<dbReference type="Proteomes" id="UP000196027">
    <property type="component" value="Chromosome"/>
</dbReference>
<feature type="domain" description="AB hydrolase-1" evidence="2">
    <location>
        <begin position="34"/>
        <end position="166"/>
    </location>
</feature>
<feature type="signal peptide" evidence="1">
    <location>
        <begin position="1"/>
        <end position="24"/>
    </location>
</feature>
<protein>
    <submittedName>
        <fullName evidence="3">Lipase</fullName>
    </submittedName>
</protein>
<name>A0A1Y0IF68_9GAMM</name>
<organism evidence="3 4">
    <name type="scientific">Oleiphilus messinensis</name>
    <dbReference type="NCBI Taxonomy" id="141451"/>
    <lineage>
        <taxon>Bacteria</taxon>
        <taxon>Pseudomonadati</taxon>
        <taxon>Pseudomonadota</taxon>
        <taxon>Gammaproteobacteria</taxon>
        <taxon>Oceanospirillales</taxon>
        <taxon>Oleiphilaceae</taxon>
        <taxon>Oleiphilus</taxon>
    </lineage>
</organism>
<reference evidence="3 4" key="1">
    <citation type="submission" date="2017-05" db="EMBL/GenBank/DDBJ databases">
        <title>Genomic insights into alkan degradation activity of Oleiphilus messinensis.</title>
        <authorList>
            <person name="Kozyavkin S.A."/>
            <person name="Slesarev A.I."/>
            <person name="Golyshin P.N."/>
            <person name="Korzhenkov A."/>
            <person name="Golyshina O.N."/>
            <person name="Toshchakov S.V."/>
        </authorList>
    </citation>
    <scope>NUCLEOTIDE SEQUENCE [LARGE SCALE GENOMIC DNA]</scope>
    <source>
        <strain evidence="3 4">ME102</strain>
    </source>
</reference>
<sequence length="350" mass="38644">MFKRIILSILFSGFLLQGISTASANTSKSLKYPIILVCGAFCFDSVLGYDYWYGIRSRLIKEGADVYVVNLSSLSDNFTRGEELVDDIQKVLAIADAPKANLIAHSQGALASRYAAYIIPGQIASITSVHGLNKGLHYASGLLAAVPGENDVLENILSFFPNWAFNFLEIISTPSRDGEFNSETRPLNQSFVTMGHATTPEAVAEFNQQYPAGLPKQDCMAINNGTTGEVAANHYGDHLVTLYDDNGPHTIRFYSWGGNEETTTNTELFDLFSRYFVKYFVQWSVADPDNYEWDGFMPTCGHALGKVIRLDYTATHFDAINQIAGIPWFNGVSIPAIYASHVSRLRADNL</sequence>
<evidence type="ECO:0000313" key="3">
    <source>
        <dbReference type="EMBL" id="ARU58125.1"/>
    </source>
</evidence>
<dbReference type="KEGG" id="ome:OLMES_4108"/>
<dbReference type="RefSeq" id="WP_087462938.1">
    <property type="nucleotide sequence ID" value="NZ_CP021425.1"/>
</dbReference>
<gene>
    <name evidence="3" type="ORF">OLMES_4108</name>
</gene>
<evidence type="ECO:0000313" key="4">
    <source>
        <dbReference type="Proteomes" id="UP000196027"/>
    </source>
</evidence>
<dbReference type="AlphaFoldDB" id="A0A1Y0IF68"/>
<dbReference type="InterPro" id="IPR000073">
    <property type="entry name" value="AB_hydrolase_1"/>
</dbReference>
<dbReference type="EMBL" id="CP021425">
    <property type="protein sequence ID" value="ARU58125.1"/>
    <property type="molecule type" value="Genomic_DNA"/>
</dbReference>